<comment type="subcellular location">
    <subcellularLocation>
        <location evidence="1">Cell inner membrane</location>
        <topology evidence="1">Multi-pass membrane protein</topology>
    </subcellularLocation>
</comment>
<evidence type="ECO:0000256" key="1">
    <source>
        <dbReference type="ARBA" id="ARBA00004429"/>
    </source>
</evidence>
<keyword evidence="6 9" id="KW-1133">Transmembrane helix</keyword>
<dbReference type="PATRIC" id="fig|1385369.3.peg.954"/>
<feature type="transmembrane region" description="Helical" evidence="9">
    <location>
        <begin position="122"/>
        <end position="143"/>
    </location>
</feature>
<dbReference type="Pfam" id="PF04143">
    <property type="entry name" value="Sulf_transp"/>
    <property type="match status" value="1"/>
</dbReference>
<feature type="transmembrane region" description="Helical" evidence="9">
    <location>
        <begin position="12"/>
        <end position="42"/>
    </location>
</feature>
<evidence type="ECO:0000313" key="11">
    <source>
        <dbReference type="Proteomes" id="UP000019486"/>
    </source>
</evidence>
<comment type="caution">
    <text evidence="10">The sequence shown here is derived from an EMBL/GenBank/DDBJ whole genome shotgun (WGS) entry which is preliminary data.</text>
</comment>
<feature type="transmembrane region" description="Helical" evidence="9">
    <location>
        <begin position="82"/>
        <end position="101"/>
    </location>
</feature>
<dbReference type="GO" id="GO:0005886">
    <property type="term" value="C:plasma membrane"/>
    <property type="evidence" value="ECO:0007669"/>
    <property type="project" value="UniProtKB-SubCell"/>
</dbReference>
<organism evidence="10 11">
    <name type="scientific">Skermanella stibiiresistens SB22</name>
    <dbReference type="NCBI Taxonomy" id="1385369"/>
    <lineage>
        <taxon>Bacteria</taxon>
        <taxon>Pseudomonadati</taxon>
        <taxon>Pseudomonadota</taxon>
        <taxon>Alphaproteobacteria</taxon>
        <taxon>Rhodospirillales</taxon>
        <taxon>Azospirillaceae</taxon>
        <taxon>Skermanella</taxon>
    </lineage>
</organism>
<accession>W9HBW3</accession>
<dbReference type="AlphaFoldDB" id="W9HBW3"/>
<evidence type="ECO:0000313" key="10">
    <source>
        <dbReference type="EMBL" id="EWY42211.1"/>
    </source>
</evidence>
<evidence type="ECO:0000256" key="7">
    <source>
        <dbReference type="ARBA" id="ARBA00023136"/>
    </source>
</evidence>
<sequence>MDGFTPASSAMGGALIGAAAVALWLGVGRIMGISGIVGGILASMAGGEKHDLGWRAAFLVGLLAAPILVDTVGGIVEPAPSDAPALVLIAAGLLVGFGTRLGAGCTSGHGVCGLARASKRSVVATSLFMTTAVAVVFITRHVLGA</sequence>
<dbReference type="InterPro" id="IPR007272">
    <property type="entry name" value="Sulf_transp_TsuA/YedE"/>
</dbReference>
<evidence type="ECO:0000256" key="3">
    <source>
        <dbReference type="ARBA" id="ARBA00022475"/>
    </source>
</evidence>
<gene>
    <name evidence="10" type="ORF">N825_20165</name>
</gene>
<evidence type="ECO:0000256" key="4">
    <source>
        <dbReference type="ARBA" id="ARBA00022519"/>
    </source>
</evidence>
<evidence type="ECO:0000256" key="2">
    <source>
        <dbReference type="ARBA" id="ARBA00022448"/>
    </source>
</evidence>
<protein>
    <submittedName>
        <fullName evidence="10">YeeE/YedE family protein</fullName>
    </submittedName>
</protein>
<reference evidence="10 11" key="1">
    <citation type="submission" date="2013-08" db="EMBL/GenBank/DDBJ databases">
        <title>The genome sequence of Skermanella stibiiresistens.</title>
        <authorList>
            <person name="Zhu W."/>
            <person name="Wang G."/>
        </authorList>
    </citation>
    <scope>NUCLEOTIDE SEQUENCE [LARGE SCALE GENOMIC DNA]</scope>
    <source>
        <strain evidence="10 11">SB22</strain>
    </source>
</reference>
<keyword evidence="7 9" id="KW-0472">Membrane</keyword>
<keyword evidence="5 9" id="KW-0812">Transmembrane</keyword>
<comment type="similarity">
    <text evidence="8">Belongs to the TsuA/YedE (TC 9.B.102) family.</text>
</comment>
<keyword evidence="3" id="KW-1003">Cell membrane</keyword>
<evidence type="ECO:0000256" key="8">
    <source>
        <dbReference type="ARBA" id="ARBA00035655"/>
    </source>
</evidence>
<keyword evidence="4" id="KW-0997">Cell inner membrane</keyword>
<dbReference type="EMBL" id="AVFL01000002">
    <property type="protein sequence ID" value="EWY42211.1"/>
    <property type="molecule type" value="Genomic_DNA"/>
</dbReference>
<dbReference type="Proteomes" id="UP000019486">
    <property type="component" value="Unassembled WGS sequence"/>
</dbReference>
<dbReference type="PANTHER" id="PTHR30574:SF1">
    <property type="entry name" value="SULPHUR TRANSPORT DOMAIN-CONTAINING PROTEIN"/>
    <property type="match status" value="1"/>
</dbReference>
<evidence type="ECO:0000256" key="9">
    <source>
        <dbReference type="SAM" id="Phobius"/>
    </source>
</evidence>
<feature type="transmembrane region" description="Helical" evidence="9">
    <location>
        <begin position="54"/>
        <end position="76"/>
    </location>
</feature>
<keyword evidence="2" id="KW-0813">Transport</keyword>
<evidence type="ECO:0000256" key="5">
    <source>
        <dbReference type="ARBA" id="ARBA00022692"/>
    </source>
</evidence>
<name>W9HBW3_9PROT</name>
<evidence type="ECO:0000256" key="6">
    <source>
        <dbReference type="ARBA" id="ARBA00022989"/>
    </source>
</evidence>
<dbReference type="STRING" id="1385369.N825_20165"/>
<dbReference type="RefSeq" id="WP_037447453.1">
    <property type="nucleotide sequence ID" value="NZ_AVFL01000002.1"/>
</dbReference>
<dbReference type="OrthoDB" id="9814020at2"/>
<dbReference type="PANTHER" id="PTHR30574">
    <property type="entry name" value="INNER MEMBRANE PROTEIN YEDE"/>
    <property type="match status" value="1"/>
</dbReference>
<keyword evidence="11" id="KW-1185">Reference proteome</keyword>
<proteinExistence type="inferred from homology"/>